<feature type="region of interest" description="Disordered" evidence="4">
    <location>
        <begin position="24"/>
        <end position="57"/>
    </location>
</feature>
<evidence type="ECO:0000256" key="1">
    <source>
        <dbReference type="ARBA" id="ARBA00004196"/>
    </source>
</evidence>
<comment type="subcellular location">
    <subcellularLocation>
        <location evidence="1">Cell envelope</location>
    </subcellularLocation>
</comment>
<protein>
    <submittedName>
        <fullName evidence="7">Sugar ABC transporter substrate-binding protein</fullName>
    </submittedName>
</protein>
<feature type="chain" id="PRO_5047194231" evidence="5">
    <location>
        <begin position="21"/>
        <end position="355"/>
    </location>
</feature>
<dbReference type="Proteomes" id="UP001060164">
    <property type="component" value="Chromosome"/>
</dbReference>
<dbReference type="SUPFAM" id="SSF53822">
    <property type="entry name" value="Periplasmic binding protein-like I"/>
    <property type="match status" value="1"/>
</dbReference>
<dbReference type="PANTHER" id="PTHR46847">
    <property type="entry name" value="D-ALLOSE-BINDING PERIPLASMIC PROTEIN-RELATED"/>
    <property type="match status" value="1"/>
</dbReference>
<reference evidence="7" key="1">
    <citation type="journal article" date="2022" name="Cell">
        <title>Design, construction, and in vivo augmentation of a complex gut microbiome.</title>
        <authorList>
            <person name="Cheng A.G."/>
            <person name="Ho P.Y."/>
            <person name="Aranda-Diaz A."/>
            <person name="Jain S."/>
            <person name="Yu F.B."/>
            <person name="Meng X."/>
            <person name="Wang M."/>
            <person name="Iakiviak M."/>
            <person name="Nagashima K."/>
            <person name="Zhao A."/>
            <person name="Murugkar P."/>
            <person name="Patil A."/>
            <person name="Atabakhsh K."/>
            <person name="Weakley A."/>
            <person name="Yan J."/>
            <person name="Brumbaugh A.R."/>
            <person name="Higginbottom S."/>
            <person name="Dimas A."/>
            <person name="Shiver A.L."/>
            <person name="Deutschbauer A."/>
            <person name="Neff N."/>
            <person name="Sonnenburg J.L."/>
            <person name="Huang K.C."/>
            <person name="Fischbach M.A."/>
        </authorList>
    </citation>
    <scope>NUCLEOTIDE SEQUENCE</scope>
    <source>
        <strain evidence="7">DSM 19829</strain>
    </source>
</reference>
<name>A0ABY5VE09_9FIRM</name>
<dbReference type="EMBL" id="CP102290">
    <property type="protein sequence ID" value="UWP58740.1"/>
    <property type="molecule type" value="Genomic_DNA"/>
</dbReference>
<dbReference type="PANTHER" id="PTHR46847:SF1">
    <property type="entry name" value="D-ALLOSE-BINDING PERIPLASMIC PROTEIN-RELATED"/>
    <property type="match status" value="1"/>
</dbReference>
<keyword evidence="3 5" id="KW-0732">Signal</keyword>
<feature type="domain" description="Periplasmic binding protein" evidence="6">
    <location>
        <begin position="64"/>
        <end position="325"/>
    </location>
</feature>
<evidence type="ECO:0000313" key="7">
    <source>
        <dbReference type="EMBL" id="UWP58740.1"/>
    </source>
</evidence>
<feature type="compositionally biased region" description="Low complexity" evidence="4">
    <location>
        <begin position="29"/>
        <end position="45"/>
    </location>
</feature>
<evidence type="ECO:0000313" key="8">
    <source>
        <dbReference type="Proteomes" id="UP001060164"/>
    </source>
</evidence>
<dbReference type="Gene3D" id="3.40.50.2300">
    <property type="match status" value="2"/>
</dbReference>
<evidence type="ECO:0000256" key="2">
    <source>
        <dbReference type="ARBA" id="ARBA00007639"/>
    </source>
</evidence>
<dbReference type="RefSeq" id="WP_028530141.1">
    <property type="nucleotide sequence ID" value="NZ_CABLBR010000045.1"/>
</dbReference>
<comment type="similarity">
    <text evidence="2">Belongs to the bacterial solute-binding protein 2 family.</text>
</comment>
<dbReference type="InterPro" id="IPR025997">
    <property type="entry name" value="SBP_2_dom"/>
</dbReference>
<sequence length="355" mass="36905">MKKRVLAVVMGAMMAMSLMACGGGSDSGSTSEPASTDSETASTDGADADAKDAGGDSASGEYNISVILKTLSAEYWNFVKAGCDAYAAENPGITVDVKGPTSETAFDEQQNMIETDLSSGAYDAFVISPLQADMVTTLIAGEEKPVIALDTLIEAPEIRTFVGTGNENAAAMGGKAAVEAAKAAGWEEVNAICITGVQGDSTATARMTGYQKGIEEAGGTYLADETQYADAVADKAVNSMEAIMQNHPEGVAIICCNNDDMAVAAARAAAANEAYKDTIFLGFNGDKTACEAILNDELTMSVAQEAYNMGYMAVEEAVKALNGEELEEFTDSGCDVVTKDNAQERLDTLKGYLGE</sequence>
<gene>
    <name evidence="7" type="ORF">NQ502_15385</name>
</gene>
<evidence type="ECO:0000256" key="4">
    <source>
        <dbReference type="SAM" id="MobiDB-lite"/>
    </source>
</evidence>
<evidence type="ECO:0000256" key="5">
    <source>
        <dbReference type="SAM" id="SignalP"/>
    </source>
</evidence>
<dbReference type="Pfam" id="PF13407">
    <property type="entry name" value="Peripla_BP_4"/>
    <property type="match status" value="1"/>
</dbReference>
<keyword evidence="8" id="KW-1185">Reference proteome</keyword>
<feature type="signal peptide" evidence="5">
    <location>
        <begin position="1"/>
        <end position="20"/>
    </location>
</feature>
<evidence type="ECO:0000256" key="3">
    <source>
        <dbReference type="ARBA" id="ARBA00022729"/>
    </source>
</evidence>
<organism evidence="7 8">
    <name type="scientific">Ruminococcus gauvreauii</name>
    <dbReference type="NCBI Taxonomy" id="438033"/>
    <lineage>
        <taxon>Bacteria</taxon>
        <taxon>Bacillati</taxon>
        <taxon>Bacillota</taxon>
        <taxon>Clostridia</taxon>
        <taxon>Eubacteriales</taxon>
        <taxon>Oscillospiraceae</taxon>
        <taxon>Ruminococcus</taxon>
    </lineage>
</organism>
<accession>A0ABY5VE09</accession>
<evidence type="ECO:0000259" key="6">
    <source>
        <dbReference type="Pfam" id="PF13407"/>
    </source>
</evidence>
<dbReference type="CDD" id="cd01536">
    <property type="entry name" value="PBP1_ABC_sugar_binding-like"/>
    <property type="match status" value="1"/>
</dbReference>
<dbReference type="InterPro" id="IPR028082">
    <property type="entry name" value="Peripla_BP_I"/>
</dbReference>
<dbReference type="PROSITE" id="PS51257">
    <property type="entry name" value="PROKAR_LIPOPROTEIN"/>
    <property type="match status" value="1"/>
</dbReference>
<proteinExistence type="inferred from homology"/>